<accession>A0AAV5TCZ5</accession>
<keyword evidence="1" id="KW-1133">Transmembrane helix</keyword>
<dbReference type="AlphaFoldDB" id="A0AAV5TCZ5"/>
<keyword evidence="3" id="KW-1185">Reference proteome</keyword>
<gene>
    <name evidence="2" type="ORF">PENTCL1PPCAC_14942</name>
</gene>
<reference evidence="2" key="1">
    <citation type="submission" date="2023-10" db="EMBL/GenBank/DDBJ databases">
        <title>Genome assembly of Pristionchus species.</title>
        <authorList>
            <person name="Yoshida K."/>
            <person name="Sommer R.J."/>
        </authorList>
    </citation>
    <scope>NUCLEOTIDE SEQUENCE</scope>
    <source>
        <strain evidence="2">RS0144</strain>
    </source>
</reference>
<dbReference type="EMBL" id="BTSX01000004">
    <property type="protein sequence ID" value="GMS92767.1"/>
    <property type="molecule type" value="Genomic_DNA"/>
</dbReference>
<dbReference type="Proteomes" id="UP001432027">
    <property type="component" value="Unassembled WGS sequence"/>
</dbReference>
<feature type="non-terminal residue" evidence="2">
    <location>
        <position position="222"/>
    </location>
</feature>
<comment type="caution">
    <text evidence="2">The sequence shown here is derived from an EMBL/GenBank/DDBJ whole genome shotgun (WGS) entry which is preliminary data.</text>
</comment>
<proteinExistence type="predicted"/>
<feature type="transmembrane region" description="Helical" evidence="1">
    <location>
        <begin position="112"/>
        <end position="132"/>
    </location>
</feature>
<evidence type="ECO:0000313" key="2">
    <source>
        <dbReference type="EMBL" id="GMS92767.1"/>
    </source>
</evidence>
<evidence type="ECO:0000256" key="1">
    <source>
        <dbReference type="SAM" id="Phobius"/>
    </source>
</evidence>
<sequence length="222" mass="25650">MVGGSFVAALYSPVLLHIPAKIANYLFFAFGSQTHMMWQLIPPPVILQYLSLHRRDSRNSTKLFYAYLFTINQFRYIPMDEYRKELYEIIRELHGAGPEDCLVYGIPIVSTFYVDIFPSYSVCYGLFIFCAVKIRSKLRSFGNTTSCRTEQMQKRFFRTQIAQVLLPMVIISFPTGLMGVAAFLGIDMKNFSFFFVYAFWIWRFAQALLLLGFVFKSATGKS</sequence>
<feature type="transmembrane region" description="Helical" evidence="1">
    <location>
        <begin position="192"/>
        <end position="215"/>
    </location>
</feature>
<dbReference type="InterPro" id="IPR019428">
    <property type="entry name" value="7TM_GPCR_serpentine_rcpt_Str"/>
</dbReference>
<dbReference type="Pfam" id="PF10326">
    <property type="entry name" value="7TM_GPCR_Str"/>
    <property type="match status" value="1"/>
</dbReference>
<name>A0AAV5TCZ5_9BILA</name>
<keyword evidence="1" id="KW-0472">Membrane</keyword>
<protein>
    <recommendedName>
        <fullName evidence="4">G protein-coupled receptor</fullName>
    </recommendedName>
</protein>
<keyword evidence="1" id="KW-0812">Transmembrane</keyword>
<evidence type="ECO:0008006" key="4">
    <source>
        <dbReference type="Google" id="ProtNLM"/>
    </source>
</evidence>
<evidence type="ECO:0000313" key="3">
    <source>
        <dbReference type="Proteomes" id="UP001432027"/>
    </source>
</evidence>
<organism evidence="2 3">
    <name type="scientific">Pristionchus entomophagus</name>
    <dbReference type="NCBI Taxonomy" id="358040"/>
    <lineage>
        <taxon>Eukaryota</taxon>
        <taxon>Metazoa</taxon>
        <taxon>Ecdysozoa</taxon>
        <taxon>Nematoda</taxon>
        <taxon>Chromadorea</taxon>
        <taxon>Rhabditida</taxon>
        <taxon>Rhabditina</taxon>
        <taxon>Diplogasteromorpha</taxon>
        <taxon>Diplogasteroidea</taxon>
        <taxon>Neodiplogasteridae</taxon>
        <taxon>Pristionchus</taxon>
    </lineage>
</organism>
<feature type="transmembrane region" description="Helical" evidence="1">
    <location>
        <begin position="164"/>
        <end position="186"/>
    </location>
</feature>
<dbReference type="PANTHER" id="PTHR22943">
    <property type="entry name" value="7-TRANSMEMBRANE DOMAIN RECEPTOR C.ELEGANS"/>
    <property type="match status" value="1"/>
</dbReference>
<dbReference type="PANTHER" id="PTHR22943:SF248">
    <property type="entry name" value="SEVEN TM RECEPTOR"/>
    <property type="match status" value="1"/>
</dbReference>